<feature type="compositionally biased region" description="Pro residues" evidence="1">
    <location>
        <begin position="64"/>
        <end position="74"/>
    </location>
</feature>
<reference evidence="2" key="1">
    <citation type="submission" date="2021-03" db="EMBL/GenBank/DDBJ databases">
        <title>Draft genome sequence of rust myrtle Austropuccinia psidii MF-1, a brazilian biotype.</title>
        <authorList>
            <person name="Quecine M.C."/>
            <person name="Pachon D.M.R."/>
            <person name="Bonatelli M.L."/>
            <person name="Correr F.H."/>
            <person name="Franceschini L.M."/>
            <person name="Leite T.F."/>
            <person name="Margarido G.R.A."/>
            <person name="Almeida C.A."/>
            <person name="Ferrarezi J.A."/>
            <person name="Labate C.A."/>
        </authorList>
    </citation>
    <scope>NUCLEOTIDE SEQUENCE</scope>
    <source>
        <strain evidence="2">MF-1</strain>
    </source>
</reference>
<feature type="region of interest" description="Disordered" evidence="1">
    <location>
        <begin position="37"/>
        <end position="80"/>
    </location>
</feature>
<dbReference type="Proteomes" id="UP000765509">
    <property type="component" value="Unassembled WGS sequence"/>
</dbReference>
<dbReference type="EMBL" id="AVOT02010670">
    <property type="protein sequence ID" value="MBW0490598.1"/>
    <property type="molecule type" value="Genomic_DNA"/>
</dbReference>
<gene>
    <name evidence="2" type="ORF">O181_030313</name>
</gene>
<accession>A0A9Q3H3K8</accession>
<keyword evidence="3" id="KW-1185">Reference proteome</keyword>
<dbReference type="AlphaFoldDB" id="A0A9Q3H3K8"/>
<proteinExistence type="predicted"/>
<evidence type="ECO:0000313" key="2">
    <source>
        <dbReference type="EMBL" id="MBW0490598.1"/>
    </source>
</evidence>
<protein>
    <submittedName>
        <fullName evidence="2">Uncharacterized protein</fullName>
    </submittedName>
</protein>
<comment type="caution">
    <text evidence="2">The sequence shown here is derived from an EMBL/GenBank/DDBJ whole genome shotgun (WGS) entry which is preliminary data.</text>
</comment>
<evidence type="ECO:0000256" key="1">
    <source>
        <dbReference type="SAM" id="MobiDB-lite"/>
    </source>
</evidence>
<organism evidence="2 3">
    <name type="scientific">Austropuccinia psidii MF-1</name>
    <dbReference type="NCBI Taxonomy" id="1389203"/>
    <lineage>
        <taxon>Eukaryota</taxon>
        <taxon>Fungi</taxon>
        <taxon>Dikarya</taxon>
        <taxon>Basidiomycota</taxon>
        <taxon>Pucciniomycotina</taxon>
        <taxon>Pucciniomycetes</taxon>
        <taxon>Pucciniales</taxon>
        <taxon>Sphaerophragmiaceae</taxon>
        <taxon>Austropuccinia</taxon>
    </lineage>
</organism>
<sequence length="181" mass="20690">MVNESIGELPNSFPTKPPAKRLYSQVIPSTPRDFQPVLCTIPSSIPSPSPNPSTARPDLDSPIRPSPIPHPRPSPILTSQQLQPVASSNIRREVRFPVHFPAAQVFQRREFWPVRVTREDQNVGNEGQDAVARIFRRVERNTREVIMYCNDRMILGNSSEEMAAKFVWYEDEFIEILLLLE</sequence>
<evidence type="ECO:0000313" key="3">
    <source>
        <dbReference type="Proteomes" id="UP000765509"/>
    </source>
</evidence>
<name>A0A9Q3H3K8_9BASI</name>
<feature type="region of interest" description="Disordered" evidence="1">
    <location>
        <begin position="1"/>
        <end position="20"/>
    </location>
</feature>